<dbReference type="GO" id="GO:0032259">
    <property type="term" value="P:methylation"/>
    <property type="evidence" value="ECO:0007669"/>
    <property type="project" value="UniProtKB-KW"/>
</dbReference>
<keyword evidence="1" id="KW-0489">Methyltransferase</keyword>
<dbReference type="SUPFAM" id="SSF53335">
    <property type="entry name" value="S-adenosyl-L-methionine-dependent methyltransferases"/>
    <property type="match status" value="1"/>
</dbReference>
<name>A0ABY7AQM5_9ALTE</name>
<dbReference type="InterPro" id="IPR016980">
    <property type="entry name" value="S-AdoMet-dep_MeTrfase_Alr7345"/>
</dbReference>
<dbReference type="Gene3D" id="3.40.50.150">
    <property type="entry name" value="Vaccinia Virus protein VP39"/>
    <property type="match status" value="1"/>
</dbReference>
<dbReference type="Proteomes" id="UP001163726">
    <property type="component" value="Chromosome"/>
</dbReference>
<dbReference type="EMBL" id="CP109965">
    <property type="protein sequence ID" value="WAJ71567.1"/>
    <property type="molecule type" value="Genomic_DNA"/>
</dbReference>
<proteinExistence type="predicted"/>
<organism evidence="1 2">
    <name type="scientific">Catenovulum adriaticum</name>
    <dbReference type="NCBI Taxonomy" id="2984846"/>
    <lineage>
        <taxon>Bacteria</taxon>
        <taxon>Pseudomonadati</taxon>
        <taxon>Pseudomonadota</taxon>
        <taxon>Gammaproteobacteria</taxon>
        <taxon>Alteromonadales</taxon>
        <taxon>Alteromonadaceae</taxon>
        <taxon>Catenovulum</taxon>
    </lineage>
</organism>
<gene>
    <name evidence="1" type="ORF">OLW01_02115</name>
</gene>
<sequence>MGLLAGFTVSADPLTSAINEKTRSEQNIQRDQYRHPKQTLTFFEIKPDQTVVEIWPGGGWYSEILAPYLKAKGQYYAAHFPQDSQVKYFQNSLAKFKQKIADDAAYKNVKLTEFNPQTHHKIAPENSADLVLTFRNLHNWYIRGEDKAAIESFKAFYQALKPGGVLGVVDHQMPENFDQIANKKSGYVKMSKAISWALQAGFILESSSEINANNQDSAIHPKGVWTLPPSLRLGDKNKADYLAIGESDRFTLKFRKPK</sequence>
<reference evidence="1" key="1">
    <citation type="submission" date="2022-10" db="EMBL/GenBank/DDBJ databases">
        <title>Catenovulum adriacola sp. nov. isolated in the Harbour of Susak.</title>
        <authorList>
            <person name="Schoch T."/>
            <person name="Reich S.J."/>
            <person name="Stoeferle S."/>
            <person name="Flaiz M."/>
            <person name="Kazda M."/>
            <person name="Riedel C.U."/>
            <person name="Duerre P."/>
        </authorList>
    </citation>
    <scope>NUCLEOTIDE SEQUENCE</scope>
    <source>
        <strain evidence="1">TS8</strain>
    </source>
</reference>
<evidence type="ECO:0000313" key="1">
    <source>
        <dbReference type="EMBL" id="WAJ71567.1"/>
    </source>
</evidence>
<protein>
    <submittedName>
        <fullName evidence="1">Methyltransferase</fullName>
    </submittedName>
</protein>
<accession>A0ABY7AQM5</accession>
<dbReference type="GO" id="GO:0008168">
    <property type="term" value="F:methyltransferase activity"/>
    <property type="evidence" value="ECO:0007669"/>
    <property type="project" value="UniProtKB-KW"/>
</dbReference>
<dbReference type="RefSeq" id="WP_268076137.1">
    <property type="nucleotide sequence ID" value="NZ_CP109965.1"/>
</dbReference>
<keyword evidence="2" id="KW-1185">Reference proteome</keyword>
<keyword evidence="1" id="KW-0808">Transferase</keyword>
<dbReference type="InterPro" id="IPR029063">
    <property type="entry name" value="SAM-dependent_MTases_sf"/>
</dbReference>
<dbReference type="PIRSF" id="PIRSF031679">
    <property type="entry name" value="Mtase_Alr7345_prd"/>
    <property type="match status" value="1"/>
</dbReference>
<evidence type="ECO:0000313" key="2">
    <source>
        <dbReference type="Proteomes" id="UP001163726"/>
    </source>
</evidence>